<name>A0ACB6ZJW5_THEGA</name>
<sequence length="206" mass="21822">MSLPIPLIGSVVLGLTNFLALVVLGLSAYTLNAVVDSIGVYFTYSALGVATAVLHLIYVTATVIVDRLRVGAFTSKLSVQVGFLSFLSIMWLATGAETAATTVIFIGCNEGVCGATRAIAAFGFFNWAILLGYVILLIALGVRAGQAGHNVWMTDVKEIQWVQEPVSYEKGDVNSPNPTVATTYPPNSGVPILTSQPQQYDGNVHV</sequence>
<dbReference type="EMBL" id="MU117995">
    <property type="protein sequence ID" value="KAF9649613.1"/>
    <property type="molecule type" value="Genomic_DNA"/>
</dbReference>
<proteinExistence type="predicted"/>
<evidence type="ECO:0000313" key="2">
    <source>
        <dbReference type="Proteomes" id="UP000886501"/>
    </source>
</evidence>
<gene>
    <name evidence="1" type="ORF">BDM02DRAFT_3186113</name>
</gene>
<organism evidence="1 2">
    <name type="scientific">Thelephora ganbajun</name>
    <name type="common">Ganba fungus</name>
    <dbReference type="NCBI Taxonomy" id="370292"/>
    <lineage>
        <taxon>Eukaryota</taxon>
        <taxon>Fungi</taxon>
        <taxon>Dikarya</taxon>
        <taxon>Basidiomycota</taxon>
        <taxon>Agaricomycotina</taxon>
        <taxon>Agaricomycetes</taxon>
        <taxon>Thelephorales</taxon>
        <taxon>Thelephoraceae</taxon>
        <taxon>Thelephora</taxon>
    </lineage>
</organism>
<keyword evidence="2" id="KW-1185">Reference proteome</keyword>
<reference evidence="1" key="2">
    <citation type="journal article" date="2020" name="Nat. Commun.">
        <title>Large-scale genome sequencing of mycorrhizal fungi provides insights into the early evolution of symbiotic traits.</title>
        <authorList>
            <person name="Miyauchi S."/>
            <person name="Kiss E."/>
            <person name="Kuo A."/>
            <person name="Drula E."/>
            <person name="Kohler A."/>
            <person name="Sanchez-Garcia M."/>
            <person name="Morin E."/>
            <person name="Andreopoulos B."/>
            <person name="Barry K.W."/>
            <person name="Bonito G."/>
            <person name="Buee M."/>
            <person name="Carver A."/>
            <person name="Chen C."/>
            <person name="Cichocki N."/>
            <person name="Clum A."/>
            <person name="Culley D."/>
            <person name="Crous P.W."/>
            <person name="Fauchery L."/>
            <person name="Girlanda M."/>
            <person name="Hayes R.D."/>
            <person name="Keri Z."/>
            <person name="LaButti K."/>
            <person name="Lipzen A."/>
            <person name="Lombard V."/>
            <person name="Magnuson J."/>
            <person name="Maillard F."/>
            <person name="Murat C."/>
            <person name="Nolan M."/>
            <person name="Ohm R.A."/>
            <person name="Pangilinan J."/>
            <person name="Pereira M.F."/>
            <person name="Perotto S."/>
            <person name="Peter M."/>
            <person name="Pfister S."/>
            <person name="Riley R."/>
            <person name="Sitrit Y."/>
            <person name="Stielow J.B."/>
            <person name="Szollosi G."/>
            <person name="Zifcakova L."/>
            <person name="Stursova M."/>
            <person name="Spatafora J.W."/>
            <person name="Tedersoo L."/>
            <person name="Vaario L.M."/>
            <person name="Yamada A."/>
            <person name="Yan M."/>
            <person name="Wang P."/>
            <person name="Xu J."/>
            <person name="Bruns T."/>
            <person name="Baldrian P."/>
            <person name="Vilgalys R."/>
            <person name="Dunand C."/>
            <person name="Henrissat B."/>
            <person name="Grigoriev I.V."/>
            <person name="Hibbett D."/>
            <person name="Nagy L.G."/>
            <person name="Martin F.M."/>
        </authorList>
    </citation>
    <scope>NUCLEOTIDE SEQUENCE</scope>
    <source>
        <strain evidence="1">P2</strain>
    </source>
</reference>
<protein>
    <submittedName>
        <fullName evidence="1">Uncharacterized protein</fullName>
    </submittedName>
</protein>
<comment type="caution">
    <text evidence="1">The sequence shown here is derived from an EMBL/GenBank/DDBJ whole genome shotgun (WGS) entry which is preliminary data.</text>
</comment>
<evidence type="ECO:0000313" key="1">
    <source>
        <dbReference type="EMBL" id="KAF9649613.1"/>
    </source>
</evidence>
<reference evidence="1" key="1">
    <citation type="submission" date="2019-10" db="EMBL/GenBank/DDBJ databases">
        <authorList>
            <consortium name="DOE Joint Genome Institute"/>
            <person name="Kuo A."/>
            <person name="Miyauchi S."/>
            <person name="Kiss E."/>
            <person name="Drula E."/>
            <person name="Kohler A."/>
            <person name="Sanchez-Garcia M."/>
            <person name="Andreopoulos B."/>
            <person name="Barry K.W."/>
            <person name="Bonito G."/>
            <person name="Buee M."/>
            <person name="Carver A."/>
            <person name="Chen C."/>
            <person name="Cichocki N."/>
            <person name="Clum A."/>
            <person name="Culley D."/>
            <person name="Crous P.W."/>
            <person name="Fauchery L."/>
            <person name="Girlanda M."/>
            <person name="Hayes R."/>
            <person name="Keri Z."/>
            <person name="Labutti K."/>
            <person name="Lipzen A."/>
            <person name="Lombard V."/>
            <person name="Magnuson J."/>
            <person name="Maillard F."/>
            <person name="Morin E."/>
            <person name="Murat C."/>
            <person name="Nolan M."/>
            <person name="Ohm R."/>
            <person name="Pangilinan J."/>
            <person name="Pereira M."/>
            <person name="Perotto S."/>
            <person name="Peter M."/>
            <person name="Riley R."/>
            <person name="Sitrit Y."/>
            <person name="Stielow B."/>
            <person name="Szollosi G."/>
            <person name="Zifcakova L."/>
            <person name="Stursova M."/>
            <person name="Spatafora J.W."/>
            <person name="Tedersoo L."/>
            <person name="Vaario L.-M."/>
            <person name="Yamada A."/>
            <person name="Yan M."/>
            <person name="Wang P."/>
            <person name="Xu J."/>
            <person name="Bruns T."/>
            <person name="Baldrian P."/>
            <person name="Vilgalys R."/>
            <person name="Henrissat B."/>
            <person name="Grigoriev I.V."/>
            <person name="Hibbett D."/>
            <person name="Nagy L.G."/>
            <person name="Martin F.M."/>
        </authorList>
    </citation>
    <scope>NUCLEOTIDE SEQUENCE</scope>
    <source>
        <strain evidence="1">P2</strain>
    </source>
</reference>
<accession>A0ACB6ZJW5</accession>
<dbReference type="Proteomes" id="UP000886501">
    <property type="component" value="Unassembled WGS sequence"/>
</dbReference>